<name>A0A3L9MF49_9FLAO</name>
<dbReference type="Proteomes" id="UP000275348">
    <property type="component" value="Unassembled WGS sequence"/>
</dbReference>
<evidence type="ECO:0000256" key="1">
    <source>
        <dbReference type="SAM" id="Phobius"/>
    </source>
</evidence>
<reference evidence="2 3" key="1">
    <citation type="submission" date="2018-10" db="EMBL/GenBank/DDBJ databases">
        <authorList>
            <person name="Chen X."/>
        </authorList>
    </citation>
    <scope>NUCLEOTIDE SEQUENCE [LARGE SCALE GENOMIC DNA]</scope>
    <source>
        <strain evidence="2 3">YIM 102668</strain>
    </source>
</reference>
<keyword evidence="3" id="KW-1185">Reference proteome</keyword>
<dbReference type="OrthoDB" id="1272140at2"/>
<gene>
    <name evidence="2" type="ORF">EAH69_04240</name>
</gene>
<proteinExistence type="predicted"/>
<keyword evidence="1" id="KW-1133">Transmembrane helix</keyword>
<dbReference type="AlphaFoldDB" id="A0A3L9MF49"/>
<evidence type="ECO:0000313" key="3">
    <source>
        <dbReference type="Proteomes" id="UP000275348"/>
    </source>
</evidence>
<organism evidence="2 3">
    <name type="scientific">Faecalibacter macacae</name>
    <dbReference type="NCBI Taxonomy" id="1859289"/>
    <lineage>
        <taxon>Bacteria</taxon>
        <taxon>Pseudomonadati</taxon>
        <taxon>Bacteroidota</taxon>
        <taxon>Flavobacteriia</taxon>
        <taxon>Flavobacteriales</taxon>
        <taxon>Weeksellaceae</taxon>
        <taxon>Faecalibacter</taxon>
    </lineage>
</organism>
<accession>A0A3L9MF49</accession>
<keyword evidence="1" id="KW-0812">Transmembrane</keyword>
<dbReference type="RefSeq" id="WP_121933944.1">
    <property type="nucleotide sequence ID" value="NZ_RDOJ01000004.1"/>
</dbReference>
<feature type="transmembrane region" description="Helical" evidence="1">
    <location>
        <begin position="163"/>
        <end position="184"/>
    </location>
</feature>
<evidence type="ECO:0000313" key="2">
    <source>
        <dbReference type="EMBL" id="RLZ11637.1"/>
    </source>
</evidence>
<sequence length="361" mass="42071">MSKFTDIEIFEILKKTISDRFLEENSAQSSDISNWKGQEIAVFQEDLFNKTKSTVSEKWFYTYFKSDFKKLPRIDMLNLLSQYCGFKSWAHFLRQKEIEVFGKVEKEKEPYVISRPEVDSTIEVNQEINEVEQSTQNQAQVNAELQKPKPKVEDQTTSSTKKIALVTSIISAVLLAGLAVYFTFYQTKNYEFCFVDSDRQTLVKNSVEVTILRQGFTPLYLNSKTGCIQFESKSDSIKMVVSTPYHKLDTFNVNLHQYRTPEKILLEPDDYKVMLYYYSNSAKDLKQRIAKLNQMIDDNALIYQVYDNDYFGVEILTKQQYINLVSLPTTSLKNYSLIESESKNGKIVKLKFKIQQDEEDN</sequence>
<protein>
    <submittedName>
        <fullName evidence="2">Uncharacterized protein</fullName>
    </submittedName>
</protein>
<comment type="caution">
    <text evidence="2">The sequence shown here is derived from an EMBL/GenBank/DDBJ whole genome shotgun (WGS) entry which is preliminary data.</text>
</comment>
<dbReference type="EMBL" id="RDOJ01000004">
    <property type="protein sequence ID" value="RLZ11637.1"/>
    <property type="molecule type" value="Genomic_DNA"/>
</dbReference>
<keyword evidence="1" id="KW-0472">Membrane</keyword>